<organism evidence="3 4">
    <name type="scientific">Streptomyces sanyensis</name>
    <dbReference type="NCBI Taxonomy" id="568869"/>
    <lineage>
        <taxon>Bacteria</taxon>
        <taxon>Bacillati</taxon>
        <taxon>Actinomycetota</taxon>
        <taxon>Actinomycetes</taxon>
        <taxon>Kitasatosporales</taxon>
        <taxon>Streptomycetaceae</taxon>
        <taxon>Streptomyces</taxon>
    </lineage>
</organism>
<sequence>MQGRFISLRPPTTDDFDLIAAWLAPDSPGTALSGDAREMASPEEIRAAHYSGSLSFRVIYDNTGDALGFVNWRRRGSHQSFEIAVIVGEPDRWRSAFGGEAVIRLVDILFMTYDARRVQLTTGAFNAYTLPALVRGGFVLEGVLRDFYYVDGRYHDATVWSMLRSEYEAELKRSEHLDGLKYVPSVPEADKERARRMLHAYLAEGGPTSLDADRSRTGRGTAATAGSAAAAGGGDGDA</sequence>
<dbReference type="PROSITE" id="PS51186">
    <property type="entry name" value="GNAT"/>
    <property type="match status" value="1"/>
</dbReference>
<dbReference type="Pfam" id="PF13302">
    <property type="entry name" value="Acetyltransf_3"/>
    <property type="match status" value="1"/>
</dbReference>
<accession>A0ABP9BMM7</accession>
<evidence type="ECO:0000313" key="4">
    <source>
        <dbReference type="Proteomes" id="UP001501147"/>
    </source>
</evidence>
<proteinExistence type="predicted"/>
<feature type="region of interest" description="Disordered" evidence="1">
    <location>
        <begin position="208"/>
        <end position="238"/>
    </location>
</feature>
<reference evidence="4" key="1">
    <citation type="journal article" date="2019" name="Int. J. Syst. Evol. Microbiol.">
        <title>The Global Catalogue of Microorganisms (GCM) 10K type strain sequencing project: providing services to taxonomists for standard genome sequencing and annotation.</title>
        <authorList>
            <consortium name="The Broad Institute Genomics Platform"/>
            <consortium name="The Broad Institute Genome Sequencing Center for Infectious Disease"/>
            <person name="Wu L."/>
            <person name="Ma J."/>
        </authorList>
    </citation>
    <scope>NUCLEOTIDE SEQUENCE [LARGE SCALE GENOMIC DNA]</scope>
    <source>
        <strain evidence="4">JCM 18324</strain>
    </source>
</reference>
<dbReference type="InterPro" id="IPR051908">
    <property type="entry name" value="Ribosomal_N-acetyltransferase"/>
</dbReference>
<name>A0ABP9BMM7_9ACTN</name>
<evidence type="ECO:0000259" key="2">
    <source>
        <dbReference type="PROSITE" id="PS51186"/>
    </source>
</evidence>
<feature type="compositionally biased region" description="Low complexity" evidence="1">
    <location>
        <begin position="218"/>
        <end position="230"/>
    </location>
</feature>
<dbReference type="InterPro" id="IPR016181">
    <property type="entry name" value="Acyl_CoA_acyltransferase"/>
</dbReference>
<comment type="caution">
    <text evidence="3">The sequence shown here is derived from an EMBL/GenBank/DDBJ whole genome shotgun (WGS) entry which is preliminary data.</text>
</comment>
<dbReference type="SUPFAM" id="SSF55729">
    <property type="entry name" value="Acyl-CoA N-acyltransferases (Nat)"/>
    <property type="match status" value="1"/>
</dbReference>
<dbReference type="PANTHER" id="PTHR43441">
    <property type="entry name" value="RIBOSOMAL-PROTEIN-SERINE ACETYLTRANSFERASE"/>
    <property type="match status" value="1"/>
</dbReference>
<protein>
    <recommendedName>
        <fullName evidence="2">N-acetyltransferase domain-containing protein</fullName>
    </recommendedName>
</protein>
<dbReference type="InterPro" id="IPR000182">
    <property type="entry name" value="GNAT_dom"/>
</dbReference>
<dbReference type="EMBL" id="BAABJV010000028">
    <property type="protein sequence ID" value="GAA4796426.1"/>
    <property type="molecule type" value="Genomic_DNA"/>
</dbReference>
<feature type="domain" description="N-acetyltransferase" evidence="2">
    <location>
        <begin position="6"/>
        <end position="165"/>
    </location>
</feature>
<evidence type="ECO:0000313" key="3">
    <source>
        <dbReference type="EMBL" id="GAA4796426.1"/>
    </source>
</evidence>
<dbReference type="Gene3D" id="3.40.630.30">
    <property type="match status" value="1"/>
</dbReference>
<dbReference type="RefSeq" id="WP_345616347.1">
    <property type="nucleotide sequence ID" value="NZ_BAABJV010000028.1"/>
</dbReference>
<gene>
    <name evidence="3" type="ORF">GCM10023329_56510</name>
</gene>
<evidence type="ECO:0000256" key="1">
    <source>
        <dbReference type="SAM" id="MobiDB-lite"/>
    </source>
</evidence>
<dbReference type="PANTHER" id="PTHR43441:SF11">
    <property type="entry name" value="RIBOSOMAL-PROTEIN-SERINE ACETYLTRANSFERASE"/>
    <property type="match status" value="1"/>
</dbReference>
<dbReference type="Proteomes" id="UP001501147">
    <property type="component" value="Unassembled WGS sequence"/>
</dbReference>
<keyword evidence="4" id="KW-1185">Reference proteome</keyword>